<proteinExistence type="predicted"/>
<gene>
    <name evidence="1" type="ORF">IX84_16205</name>
</gene>
<dbReference type="RefSeq" id="WP_044222666.1">
    <property type="nucleotide sequence ID" value="NZ_JBKAGJ010000021.1"/>
</dbReference>
<protein>
    <submittedName>
        <fullName evidence="1">Uncharacterized protein</fullName>
    </submittedName>
</protein>
<accession>A0A098S5W6</accession>
<keyword evidence="2" id="KW-1185">Reference proteome</keyword>
<comment type="caution">
    <text evidence="1">The sequence shown here is derived from an EMBL/GenBank/DDBJ whole genome shotgun (WGS) entry which is preliminary data.</text>
</comment>
<evidence type="ECO:0000313" key="1">
    <source>
        <dbReference type="EMBL" id="KGE87193.1"/>
    </source>
</evidence>
<dbReference type="PROSITE" id="PS51257">
    <property type="entry name" value="PROKAR_LIPOPROTEIN"/>
    <property type="match status" value="1"/>
</dbReference>
<sequence length="173" mass="19450">MKTALPLFAFAFLLSSCNPKSGTSSTAPSEESVPQTEEELANRMITKVKRIVDATDERLVTAEPIVDTLPTEAGMASGRIIKLWLENEQATKLTVTEPDDRGQMTGLSTFYFAGPDLFYASQPFAHFIFIGGKLEYWTDETWQVHPVSKDILDAREGYLYDEANKYMSWFFGN</sequence>
<organism evidence="1 2">
    <name type="scientific">Phaeodactylibacter xiamenensis</name>
    <dbReference type="NCBI Taxonomy" id="1524460"/>
    <lineage>
        <taxon>Bacteria</taxon>
        <taxon>Pseudomonadati</taxon>
        <taxon>Bacteroidota</taxon>
        <taxon>Saprospiria</taxon>
        <taxon>Saprospirales</taxon>
        <taxon>Haliscomenobacteraceae</taxon>
        <taxon>Phaeodactylibacter</taxon>
    </lineage>
</organism>
<name>A0A098S5W6_9BACT</name>
<dbReference type="EMBL" id="JPOS01000038">
    <property type="protein sequence ID" value="KGE87193.1"/>
    <property type="molecule type" value="Genomic_DNA"/>
</dbReference>
<dbReference type="STRING" id="1524460.IX84_16205"/>
<dbReference type="Proteomes" id="UP000029736">
    <property type="component" value="Unassembled WGS sequence"/>
</dbReference>
<dbReference type="OrthoDB" id="982169at2"/>
<reference evidence="1 2" key="1">
    <citation type="journal article" date="2014" name="Int. J. Syst. Evol. Microbiol.">
        <title>Phaeodactylibacter xiamenensis gen. nov., sp. nov., a member of the family Saprospiraceae isolated from the marine alga Phaeodactylum tricornutum.</title>
        <authorList>
            <person name="Chen Z.Jr."/>
            <person name="Lei X."/>
            <person name="Lai Q."/>
            <person name="Li Y."/>
            <person name="Zhang B."/>
            <person name="Zhang J."/>
            <person name="Zhang H."/>
            <person name="Yang L."/>
            <person name="Zheng W."/>
            <person name="Tian Y."/>
            <person name="Yu Z."/>
            <person name="Xu H.Jr."/>
            <person name="Zheng T."/>
        </authorList>
    </citation>
    <scope>NUCLEOTIDE SEQUENCE [LARGE SCALE GENOMIC DNA]</scope>
    <source>
        <strain evidence="1 2">KD52</strain>
    </source>
</reference>
<evidence type="ECO:0000313" key="2">
    <source>
        <dbReference type="Proteomes" id="UP000029736"/>
    </source>
</evidence>
<dbReference type="AlphaFoldDB" id="A0A098S5W6"/>